<dbReference type="AlphaFoldDB" id="A0A7W6BYN2"/>
<sequence length="262" mass="26806">MSEAPILFAIEDGIATITLNRPDSGNTLNQELANGLVDVAGQCRDDAAIRCVVVRARGKLFCGGGDISGFSGAGDDLSGFLSKLAGAANEAAGIFLTMPKPMITLVHGPAAGYGLSLAIMGDYVLCTDKAHFTAAYGGIGLTPDGGMSWLLPKLVGMRQAQRMVIGNERITATEAVAIGLATRVISTDDIEAEGAALASRLASMPVRAIGTSRSLLMAGSANDLVAHLAQEVVAISQAGAAGEAKEGVSAFLDRRKPDFSGV</sequence>
<accession>A0A7W6BYN2</accession>
<name>A0A7W6BYN2_9SPHN</name>
<comment type="caution">
    <text evidence="2">The sequence shown here is derived from an EMBL/GenBank/DDBJ whole genome shotgun (WGS) entry which is preliminary data.</text>
</comment>
<dbReference type="Proteomes" id="UP000561459">
    <property type="component" value="Unassembled WGS sequence"/>
</dbReference>
<dbReference type="SUPFAM" id="SSF52096">
    <property type="entry name" value="ClpP/crotonase"/>
    <property type="match status" value="1"/>
</dbReference>
<evidence type="ECO:0000313" key="2">
    <source>
        <dbReference type="EMBL" id="MBB3940354.1"/>
    </source>
</evidence>
<dbReference type="InterPro" id="IPR014748">
    <property type="entry name" value="Enoyl-CoA_hydra_C"/>
</dbReference>
<dbReference type="Gene3D" id="3.90.226.10">
    <property type="entry name" value="2-enoyl-CoA Hydratase, Chain A, domain 1"/>
    <property type="match status" value="1"/>
</dbReference>
<keyword evidence="2" id="KW-0413">Isomerase</keyword>
<dbReference type="GO" id="GO:0016853">
    <property type="term" value="F:isomerase activity"/>
    <property type="evidence" value="ECO:0007669"/>
    <property type="project" value="UniProtKB-KW"/>
</dbReference>
<dbReference type="InterPro" id="IPR001753">
    <property type="entry name" value="Enoyl-CoA_hydra/iso"/>
</dbReference>
<evidence type="ECO:0000313" key="3">
    <source>
        <dbReference type="Proteomes" id="UP000561459"/>
    </source>
</evidence>
<keyword evidence="3" id="KW-1185">Reference proteome</keyword>
<dbReference type="PANTHER" id="PTHR43459">
    <property type="entry name" value="ENOYL-COA HYDRATASE"/>
    <property type="match status" value="1"/>
</dbReference>
<proteinExistence type="inferred from homology"/>
<organism evidence="2 3">
    <name type="scientific">Novosphingobium fluoreni</name>
    <dbReference type="NCBI Taxonomy" id="1391222"/>
    <lineage>
        <taxon>Bacteria</taxon>
        <taxon>Pseudomonadati</taxon>
        <taxon>Pseudomonadota</taxon>
        <taxon>Alphaproteobacteria</taxon>
        <taxon>Sphingomonadales</taxon>
        <taxon>Sphingomonadaceae</taxon>
        <taxon>Novosphingobium</taxon>
    </lineage>
</organism>
<reference evidence="2 3" key="1">
    <citation type="submission" date="2020-08" db="EMBL/GenBank/DDBJ databases">
        <title>Genomic Encyclopedia of Type Strains, Phase IV (KMG-IV): sequencing the most valuable type-strain genomes for metagenomic binning, comparative biology and taxonomic classification.</title>
        <authorList>
            <person name="Goeker M."/>
        </authorList>
    </citation>
    <scope>NUCLEOTIDE SEQUENCE [LARGE SCALE GENOMIC DNA]</scope>
    <source>
        <strain evidence="2 3">DSM 27568</strain>
    </source>
</reference>
<gene>
    <name evidence="2" type="ORF">GGR39_002011</name>
</gene>
<dbReference type="PANTHER" id="PTHR43459:SF1">
    <property type="entry name" value="EG:BACN32G11.4 PROTEIN"/>
    <property type="match status" value="1"/>
</dbReference>
<dbReference type="EMBL" id="JACIDY010000004">
    <property type="protein sequence ID" value="MBB3940354.1"/>
    <property type="molecule type" value="Genomic_DNA"/>
</dbReference>
<evidence type="ECO:0000256" key="1">
    <source>
        <dbReference type="ARBA" id="ARBA00005254"/>
    </source>
</evidence>
<dbReference type="Gene3D" id="1.10.12.10">
    <property type="entry name" value="Lyase 2-enoyl-coa Hydratase, Chain A, domain 2"/>
    <property type="match status" value="1"/>
</dbReference>
<dbReference type="RefSeq" id="WP_183616980.1">
    <property type="nucleotide sequence ID" value="NZ_JACIDY010000004.1"/>
</dbReference>
<protein>
    <submittedName>
        <fullName evidence="2">2-(1,2-epoxy-1,2-dihydrophenyl)acetyl-CoA isomerase</fullName>
        <ecNumber evidence="2">5.3.3.18</ecNumber>
    </submittedName>
</protein>
<dbReference type="EC" id="5.3.3.18" evidence="2"/>
<dbReference type="Pfam" id="PF00378">
    <property type="entry name" value="ECH_1"/>
    <property type="match status" value="1"/>
</dbReference>
<comment type="similarity">
    <text evidence="1">Belongs to the enoyl-CoA hydratase/isomerase family.</text>
</comment>
<dbReference type="CDD" id="cd06558">
    <property type="entry name" value="crotonase-like"/>
    <property type="match status" value="1"/>
</dbReference>
<dbReference type="InterPro" id="IPR029045">
    <property type="entry name" value="ClpP/crotonase-like_dom_sf"/>
</dbReference>